<keyword evidence="2" id="KW-0812">Transmembrane</keyword>
<keyword evidence="4" id="KW-1185">Reference proteome</keyword>
<gene>
    <name evidence="3" type="ORF">EU556_11030</name>
</gene>
<dbReference type="OrthoDB" id="9969815at2"/>
<evidence type="ECO:0000256" key="2">
    <source>
        <dbReference type="SAM" id="Phobius"/>
    </source>
</evidence>
<organism evidence="3 4">
    <name type="scientific">Hymenobacter fodinae</name>
    <dbReference type="NCBI Taxonomy" id="2510796"/>
    <lineage>
        <taxon>Bacteria</taxon>
        <taxon>Pseudomonadati</taxon>
        <taxon>Bacteroidota</taxon>
        <taxon>Cytophagia</taxon>
        <taxon>Cytophagales</taxon>
        <taxon>Hymenobacteraceae</taxon>
        <taxon>Hymenobacter</taxon>
    </lineage>
</organism>
<proteinExistence type="predicted"/>
<accession>A0A4Z0P8G7</accession>
<sequence length="96" mass="10483">MFTAEEILKWLLGLLASGVGMVLVGLATRLIKQFGVLTEALQSNTEEIKGLSATVRRLDRENRSLRNSHDAITKHLIAKGILPAPDPYPAAEYDPA</sequence>
<reference evidence="3 4" key="1">
    <citation type="submission" date="2019-04" db="EMBL/GenBank/DDBJ databases">
        <authorList>
            <person name="Feng G."/>
            <person name="Zhang J."/>
            <person name="Zhu H."/>
        </authorList>
    </citation>
    <scope>NUCLEOTIDE SEQUENCE [LARGE SCALE GENOMIC DNA]</scope>
    <source>
        <strain evidence="3 4">92R-1</strain>
    </source>
</reference>
<keyword evidence="2" id="KW-1133">Transmembrane helix</keyword>
<keyword evidence="2" id="KW-0472">Membrane</keyword>
<dbReference type="EMBL" id="SRLA01000002">
    <property type="protein sequence ID" value="TGE08248.1"/>
    <property type="molecule type" value="Genomic_DNA"/>
</dbReference>
<keyword evidence="1" id="KW-0175">Coiled coil</keyword>
<dbReference type="RefSeq" id="WP_135434094.1">
    <property type="nucleotide sequence ID" value="NZ_SRLA01000002.1"/>
</dbReference>
<dbReference type="Proteomes" id="UP000298337">
    <property type="component" value="Unassembled WGS sequence"/>
</dbReference>
<feature type="coiled-coil region" evidence="1">
    <location>
        <begin position="41"/>
        <end position="68"/>
    </location>
</feature>
<feature type="transmembrane region" description="Helical" evidence="2">
    <location>
        <begin position="12"/>
        <end position="31"/>
    </location>
</feature>
<evidence type="ECO:0000313" key="4">
    <source>
        <dbReference type="Proteomes" id="UP000298337"/>
    </source>
</evidence>
<protein>
    <submittedName>
        <fullName evidence="3">Uncharacterized protein</fullName>
    </submittedName>
</protein>
<comment type="caution">
    <text evidence="3">The sequence shown here is derived from an EMBL/GenBank/DDBJ whole genome shotgun (WGS) entry which is preliminary data.</text>
</comment>
<dbReference type="AlphaFoldDB" id="A0A4Z0P8G7"/>
<name>A0A4Z0P8G7_9BACT</name>
<evidence type="ECO:0000256" key="1">
    <source>
        <dbReference type="SAM" id="Coils"/>
    </source>
</evidence>
<evidence type="ECO:0000313" key="3">
    <source>
        <dbReference type="EMBL" id="TGE08248.1"/>
    </source>
</evidence>